<evidence type="ECO:0000256" key="8">
    <source>
        <dbReference type="SAM" id="Phobius"/>
    </source>
</evidence>
<dbReference type="GO" id="GO:0016020">
    <property type="term" value="C:membrane"/>
    <property type="evidence" value="ECO:0007669"/>
    <property type="project" value="InterPro"/>
</dbReference>
<feature type="transmembrane region" description="Helical" evidence="8">
    <location>
        <begin position="338"/>
        <end position="359"/>
    </location>
</feature>
<dbReference type="Pfam" id="PF01699">
    <property type="entry name" value="Na_Ca_ex"/>
    <property type="match status" value="1"/>
</dbReference>
<feature type="transmembrane region" description="Helical" evidence="8">
    <location>
        <begin position="161"/>
        <end position="188"/>
    </location>
</feature>
<feature type="transmembrane region" description="Helical" evidence="8">
    <location>
        <begin position="379"/>
        <end position="400"/>
    </location>
</feature>
<keyword evidence="7 8" id="KW-0472">Membrane</keyword>
<keyword evidence="6" id="KW-0406">Ion transport</keyword>
<evidence type="ECO:0000256" key="5">
    <source>
        <dbReference type="ARBA" id="ARBA00022989"/>
    </source>
</evidence>
<evidence type="ECO:0000256" key="4">
    <source>
        <dbReference type="ARBA" id="ARBA00022692"/>
    </source>
</evidence>
<dbReference type="GO" id="GO:0015369">
    <property type="term" value="F:calcium:proton antiporter activity"/>
    <property type="evidence" value="ECO:0007669"/>
    <property type="project" value="TreeGrafter"/>
</dbReference>
<evidence type="ECO:0000256" key="3">
    <source>
        <dbReference type="ARBA" id="ARBA00022449"/>
    </source>
</evidence>
<keyword evidence="5 8" id="KW-1133">Transmembrane helix</keyword>
<evidence type="ECO:0000256" key="7">
    <source>
        <dbReference type="ARBA" id="ARBA00023136"/>
    </source>
</evidence>
<comment type="subcellular location">
    <subcellularLocation>
        <location evidence="1">Endomembrane system</location>
        <topology evidence="1">Multi-pass membrane protein</topology>
    </subcellularLocation>
</comment>
<keyword evidence="4 8" id="KW-0812">Transmembrane</keyword>
<dbReference type="EMBL" id="SDRB02004502">
    <property type="protein sequence ID" value="THG15763.1"/>
    <property type="molecule type" value="Genomic_DNA"/>
</dbReference>
<organism evidence="10 11">
    <name type="scientific">Camellia sinensis var. sinensis</name>
    <name type="common">China tea</name>
    <dbReference type="NCBI Taxonomy" id="542762"/>
    <lineage>
        <taxon>Eukaryota</taxon>
        <taxon>Viridiplantae</taxon>
        <taxon>Streptophyta</taxon>
        <taxon>Embryophyta</taxon>
        <taxon>Tracheophyta</taxon>
        <taxon>Spermatophyta</taxon>
        <taxon>Magnoliopsida</taxon>
        <taxon>eudicotyledons</taxon>
        <taxon>Gunneridae</taxon>
        <taxon>Pentapetalae</taxon>
        <taxon>asterids</taxon>
        <taxon>Ericales</taxon>
        <taxon>Theaceae</taxon>
        <taxon>Camellia</taxon>
    </lineage>
</organism>
<feature type="transmembrane region" description="Helical" evidence="8">
    <location>
        <begin position="301"/>
        <end position="326"/>
    </location>
</feature>
<proteinExistence type="predicted"/>
<evidence type="ECO:0000313" key="10">
    <source>
        <dbReference type="EMBL" id="THG15763.1"/>
    </source>
</evidence>
<feature type="transmembrane region" description="Helical" evidence="8">
    <location>
        <begin position="407"/>
        <end position="427"/>
    </location>
</feature>
<accession>A0A4S4EH13</accession>
<dbReference type="InterPro" id="IPR004837">
    <property type="entry name" value="NaCa_Exmemb"/>
</dbReference>
<comment type="caution">
    <text evidence="10">The sequence shown here is derived from an EMBL/GenBank/DDBJ whole genome shotgun (WGS) entry which is preliminary data.</text>
</comment>
<evidence type="ECO:0000313" key="11">
    <source>
        <dbReference type="Proteomes" id="UP000306102"/>
    </source>
</evidence>
<keyword evidence="3" id="KW-0050">Antiport</keyword>
<evidence type="ECO:0000256" key="1">
    <source>
        <dbReference type="ARBA" id="ARBA00004127"/>
    </source>
</evidence>
<gene>
    <name evidence="10" type="ORF">TEA_005675</name>
</gene>
<evidence type="ECO:0000256" key="6">
    <source>
        <dbReference type="ARBA" id="ARBA00023065"/>
    </source>
</evidence>
<evidence type="ECO:0000259" key="9">
    <source>
        <dbReference type="Pfam" id="PF01699"/>
    </source>
</evidence>
<keyword evidence="2" id="KW-0813">Transport</keyword>
<name>A0A4S4EH13_CAMSN</name>
<feature type="transmembrane region" description="Helical" evidence="8">
    <location>
        <begin position="433"/>
        <end position="453"/>
    </location>
</feature>
<dbReference type="Proteomes" id="UP000306102">
    <property type="component" value="Unassembled WGS sequence"/>
</dbReference>
<dbReference type="InterPro" id="IPR004713">
    <property type="entry name" value="CaH_exchang"/>
</dbReference>
<keyword evidence="11" id="KW-1185">Reference proteome</keyword>
<protein>
    <recommendedName>
        <fullName evidence="9">Sodium/calcium exchanger membrane region domain-containing protein</fullName>
    </recommendedName>
</protein>
<dbReference type="PANTHER" id="PTHR31503:SF79">
    <property type="entry name" value="CALCIUM-BINDING EF-HAND PROTEIN"/>
    <property type="match status" value="1"/>
</dbReference>
<feature type="domain" description="Sodium/calcium exchanger membrane region" evidence="9">
    <location>
        <begin position="307"/>
        <end position="451"/>
    </location>
</feature>
<dbReference type="AlphaFoldDB" id="A0A4S4EH13"/>
<dbReference type="GO" id="GO:0012505">
    <property type="term" value="C:endomembrane system"/>
    <property type="evidence" value="ECO:0007669"/>
    <property type="project" value="UniProtKB-SubCell"/>
</dbReference>
<feature type="transmembrane region" description="Helical" evidence="8">
    <location>
        <begin position="262"/>
        <end position="281"/>
    </location>
</feature>
<dbReference type="PANTHER" id="PTHR31503">
    <property type="entry name" value="VACUOLAR CALCIUM ION TRANSPORTER"/>
    <property type="match status" value="1"/>
</dbReference>
<reference evidence="10 11" key="1">
    <citation type="journal article" date="2018" name="Proc. Natl. Acad. Sci. U.S.A.">
        <title>Draft genome sequence of Camellia sinensis var. sinensis provides insights into the evolution of the tea genome and tea quality.</title>
        <authorList>
            <person name="Wei C."/>
            <person name="Yang H."/>
            <person name="Wang S."/>
            <person name="Zhao J."/>
            <person name="Liu C."/>
            <person name="Gao L."/>
            <person name="Xia E."/>
            <person name="Lu Y."/>
            <person name="Tai Y."/>
            <person name="She G."/>
            <person name="Sun J."/>
            <person name="Cao H."/>
            <person name="Tong W."/>
            <person name="Gao Q."/>
            <person name="Li Y."/>
            <person name="Deng W."/>
            <person name="Jiang X."/>
            <person name="Wang W."/>
            <person name="Chen Q."/>
            <person name="Zhang S."/>
            <person name="Li H."/>
            <person name="Wu J."/>
            <person name="Wang P."/>
            <person name="Li P."/>
            <person name="Shi C."/>
            <person name="Zheng F."/>
            <person name="Jian J."/>
            <person name="Huang B."/>
            <person name="Shan D."/>
            <person name="Shi M."/>
            <person name="Fang C."/>
            <person name="Yue Y."/>
            <person name="Li F."/>
            <person name="Li D."/>
            <person name="Wei S."/>
            <person name="Han B."/>
            <person name="Jiang C."/>
            <person name="Yin Y."/>
            <person name="Xia T."/>
            <person name="Zhang Z."/>
            <person name="Bennetzen J.L."/>
            <person name="Zhao S."/>
            <person name="Wan X."/>
        </authorList>
    </citation>
    <scope>NUCLEOTIDE SEQUENCE [LARGE SCALE GENOMIC DNA]</scope>
    <source>
        <strain evidence="11">cv. Shuchazao</strain>
        <tissue evidence="10">Leaf</tissue>
    </source>
</reference>
<evidence type="ECO:0000256" key="2">
    <source>
        <dbReference type="ARBA" id="ARBA00022448"/>
    </source>
</evidence>
<sequence length="460" mass="51112">MVCTISVGLYSPLQSPTKSLMPKDKAYPDNSLPTAYQTKVRSRFLRYSSSDSISDGIDHVEGNQSSFLLLKGLDSEEECEQMYGFLPCSYTPLGHLFLILVYEYLLFHGESYVNSGGERIFKILGPGIFGASAFHVLDSLPESLILLASGLMGSKETAQEYVYTGVGLLAGSTILLLTLLWGTCVIVGSQNFSKNSESNPSVNSNPTTQNPFWRLFSFSTGHGITTDVEASYTARIMVLSVIPFIIIQIPKISHLFSSGERIVIIFTLVISVAFLLAYFFYQKKWEETDMLVEDRRVDTSPWAWIKAIMLLVVGIALLGVLAEPLIHSVQYFSKSASIPSFFVAFILVPLATNARGSISAIKAASWKNPRTTSLTFSEIYGSVFMNNILGFSVLLSLIYFRGLSWDFSAEVLMILIVCVIMGFTASFSSKFPIWTSLVAYLLYPLSLILVYAFDDYFRWS</sequence>
<dbReference type="GO" id="GO:0006874">
    <property type="term" value="P:intracellular calcium ion homeostasis"/>
    <property type="evidence" value="ECO:0007669"/>
    <property type="project" value="TreeGrafter"/>
</dbReference>